<dbReference type="InterPro" id="IPR010810">
    <property type="entry name" value="Flagellin_hook_IN_motif"/>
</dbReference>
<keyword evidence="8" id="KW-0282">Flagellum</keyword>
<dbReference type="InterPro" id="IPR003481">
    <property type="entry name" value="FliD_N"/>
</dbReference>
<evidence type="ECO:0000256" key="5">
    <source>
        <dbReference type="RuleBase" id="RU362066"/>
    </source>
</evidence>
<keyword evidence="8" id="KW-0969">Cilium</keyword>
<accession>A0ABW8DJR6</accession>
<proteinExistence type="inferred from homology"/>
<feature type="domain" description="Flagellar hook-associated protein 2 N-terminal" evidence="6">
    <location>
        <begin position="13"/>
        <end position="111"/>
    </location>
</feature>
<evidence type="ECO:0000313" key="9">
    <source>
        <dbReference type="Proteomes" id="UP001617296"/>
    </source>
</evidence>
<evidence type="ECO:0000313" key="8">
    <source>
        <dbReference type="EMBL" id="MFJ2287465.1"/>
    </source>
</evidence>
<comment type="caution">
    <text evidence="8">The sequence shown here is derived from an EMBL/GenBank/DDBJ whole genome shotgun (WGS) entry which is preliminary data.</text>
</comment>
<dbReference type="Pfam" id="PF07195">
    <property type="entry name" value="FliD_C"/>
    <property type="match status" value="1"/>
</dbReference>
<keyword evidence="4 5" id="KW-0975">Bacterial flagellum</keyword>
<name>A0ABW8DJR6_9PSED</name>
<dbReference type="InterPro" id="IPR040026">
    <property type="entry name" value="FliD"/>
</dbReference>
<evidence type="ECO:0000256" key="1">
    <source>
        <dbReference type="ARBA" id="ARBA00009764"/>
    </source>
</evidence>
<feature type="domain" description="Flagellar hook-associated protein 2 C-terminal" evidence="7">
    <location>
        <begin position="226"/>
        <end position="461"/>
    </location>
</feature>
<dbReference type="RefSeq" id="WP_401233419.1">
    <property type="nucleotide sequence ID" value="NZ_JBIUVY010000021.1"/>
</dbReference>
<organism evidence="8 9">
    <name type="scientific">Pseudomonas iridis</name>
    <dbReference type="NCBI Taxonomy" id="2710587"/>
    <lineage>
        <taxon>Bacteria</taxon>
        <taxon>Pseudomonadati</taxon>
        <taxon>Pseudomonadota</taxon>
        <taxon>Gammaproteobacteria</taxon>
        <taxon>Pseudomonadales</taxon>
        <taxon>Pseudomonadaceae</taxon>
        <taxon>Pseudomonas</taxon>
    </lineage>
</organism>
<dbReference type="PANTHER" id="PTHR30288:SF0">
    <property type="entry name" value="FLAGELLAR HOOK-ASSOCIATED PROTEIN 2"/>
    <property type="match status" value="1"/>
</dbReference>
<gene>
    <name evidence="8" type="primary">fliD</name>
    <name evidence="8" type="ORF">ACIOUF_14045</name>
</gene>
<dbReference type="Pfam" id="PF07196">
    <property type="entry name" value="Flagellin_IN"/>
    <property type="match status" value="1"/>
</dbReference>
<comment type="subcellular location">
    <subcellularLocation>
        <location evidence="5">Secreted</location>
    </subcellularLocation>
    <subcellularLocation>
        <location evidence="5">Bacterial flagellum</location>
    </subcellularLocation>
</comment>
<keyword evidence="9" id="KW-1185">Reference proteome</keyword>
<comment type="subunit">
    <text evidence="2 5">Homopentamer.</text>
</comment>
<protein>
    <recommendedName>
        <fullName evidence="5">Flagellar hook-associated protein 2</fullName>
        <shortName evidence="5">HAP2</shortName>
    </recommendedName>
    <alternativeName>
        <fullName evidence="5">Flagellar cap protein</fullName>
    </alternativeName>
</protein>
<keyword evidence="3" id="KW-0175">Coiled coil</keyword>
<sequence length="480" mass="48289">MASPILPGSGLGSGLDIGAIVTALVNADKSAKQTQIDTQTKTNSLKISGVGSLKSALAAFQKSMTDLNSASSPAFAGFTATSSAPDILGVTSDKTAVPGTYSVVVKNLATGSKVASAAFAGGAASAIPSGTLTISQNGTDYPVTIPANATLQSTRDAINTAQSANGISANIVTDSTGASRLVISSNKTGAGMDLKTSGIAGLEIDGTQKMGDNPAAGASGAVTDVAKDAIVTIDGLTVTSKTNTVTGAISGMTLNLAAVSPGDPGAQKAATVTVATNTAGIQTSLQSFIDSYNTLKKTIDTLSKATPDADGNLTVSSAFTGDGLPRSLMADVRAQLTDIGAGGQLAVLAQMGVLTDNKTGLLTLDTAVFNKRMETPGMAGQVQQLFSGTDAKNGLLSRMKNAVEPYVKAGGLLDQRSTNLTSRATALQKEQTALDLRVTSLTATLTAKYNAMDLIVGQMKATASNITSFFSSLNAQQSAK</sequence>
<dbReference type="Pfam" id="PF02465">
    <property type="entry name" value="FliD_N"/>
    <property type="match status" value="1"/>
</dbReference>
<comment type="similarity">
    <text evidence="1 5">Belongs to the FliD family.</text>
</comment>
<reference evidence="8 9" key="1">
    <citation type="submission" date="2024-10" db="EMBL/GenBank/DDBJ databases">
        <title>The Natural Products Discovery Center: Release of the First 8490 Sequenced Strains for Exploring Actinobacteria Biosynthetic Diversity.</title>
        <authorList>
            <person name="Kalkreuter E."/>
            <person name="Kautsar S.A."/>
            <person name="Yang D."/>
            <person name="Bader C.D."/>
            <person name="Teijaro C.N."/>
            <person name="Fluegel L."/>
            <person name="Davis C.M."/>
            <person name="Simpson J.R."/>
            <person name="Lauterbach L."/>
            <person name="Steele A.D."/>
            <person name="Gui C."/>
            <person name="Meng S."/>
            <person name="Li G."/>
            <person name="Viehrig K."/>
            <person name="Ye F."/>
            <person name="Su P."/>
            <person name="Kiefer A.F."/>
            <person name="Nichols A."/>
            <person name="Cepeda A.J."/>
            <person name="Yan W."/>
            <person name="Fan B."/>
            <person name="Jiang Y."/>
            <person name="Adhikari A."/>
            <person name="Zheng C.-J."/>
            <person name="Schuster L."/>
            <person name="Cowan T.M."/>
            <person name="Smanski M.J."/>
            <person name="Chevrette M.G."/>
            <person name="De Carvalho L.P.S."/>
            <person name="Shen B."/>
        </authorList>
    </citation>
    <scope>NUCLEOTIDE SEQUENCE [LARGE SCALE GENOMIC DNA]</scope>
    <source>
        <strain evidence="8 9">NPDC087689</strain>
    </source>
</reference>
<evidence type="ECO:0000256" key="2">
    <source>
        <dbReference type="ARBA" id="ARBA00011255"/>
    </source>
</evidence>
<dbReference type="Proteomes" id="UP001617296">
    <property type="component" value="Unassembled WGS sequence"/>
</dbReference>
<evidence type="ECO:0000259" key="7">
    <source>
        <dbReference type="Pfam" id="PF07195"/>
    </source>
</evidence>
<evidence type="ECO:0000259" key="6">
    <source>
        <dbReference type="Pfam" id="PF02465"/>
    </source>
</evidence>
<evidence type="ECO:0000256" key="4">
    <source>
        <dbReference type="ARBA" id="ARBA00023143"/>
    </source>
</evidence>
<keyword evidence="8" id="KW-0966">Cell projection</keyword>
<evidence type="ECO:0000256" key="3">
    <source>
        <dbReference type="ARBA" id="ARBA00023054"/>
    </source>
</evidence>
<dbReference type="InterPro" id="IPR010809">
    <property type="entry name" value="FliD_C"/>
</dbReference>
<dbReference type="EMBL" id="JBIUVY010000021">
    <property type="protein sequence ID" value="MFJ2287465.1"/>
    <property type="molecule type" value="Genomic_DNA"/>
</dbReference>
<keyword evidence="5" id="KW-0964">Secreted</keyword>
<dbReference type="PANTHER" id="PTHR30288">
    <property type="entry name" value="FLAGELLAR CAP/ASSEMBLY PROTEIN FLID"/>
    <property type="match status" value="1"/>
</dbReference>
<comment type="function">
    <text evidence="5">Required for morphogenesis and for the elongation of the flagellar filament by facilitating polymerization of the flagellin monomers at the tip of growing filament. Forms a capping structure, which prevents flagellin subunits (transported through the central channel of the flagellum) from leaking out without polymerization at the distal end.</text>
</comment>